<sequence>MRDKMDIPLLSHELAEAVTQMSPGRAPGFDGLPVEFSKRFWGIIGQDLFCMLCECVGVGELPMSCLRAALTLPKKGTCVNLRTGGLWHYSVRTTRYLPRSSLTD</sequence>
<evidence type="ECO:0000313" key="2">
    <source>
        <dbReference type="Proteomes" id="UP000193380"/>
    </source>
</evidence>
<reference evidence="1" key="2">
    <citation type="submission" date="2014-03" db="EMBL/GenBank/DDBJ databases">
        <authorList>
            <person name="Genoscope - CEA"/>
        </authorList>
    </citation>
    <scope>NUCLEOTIDE SEQUENCE</scope>
</reference>
<accession>A0A060ZBB7</accession>
<dbReference type="STRING" id="8022.A0A060ZBB7"/>
<reference evidence="1" key="1">
    <citation type="journal article" date="2014" name="Nat. Commun.">
        <title>The rainbow trout genome provides novel insights into evolution after whole-genome duplication in vertebrates.</title>
        <authorList>
            <person name="Berthelot C."/>
            <person name="Brunet F."/>
            <person name="Chalopin D."/>
            <person name="Juanchich A."/>
            <person name="Bernard M."/>
            <person name="Noel B."/>
            <person name="Bento P."/>
            <person name="Da Silva C."/>
            <person name="Labadie K."/>
            <person name="Alberti A."/>
            <person name="Aury J.M."/>
            <person name="Louis A."/>
            <person name="Dehais P."/>
            <person name="Bardou P."/>
            <person name="Montfort J."/>
            <person name="Klopp C."/>
            <person name="Cabau C."/>
            <person name="Gaspin C."/>
            <person name="Thorgaard G.H."/>
            <person name="Boussaha M."/>
            <person name="Quillet E."/>
            <person name="Guyomard R."/>
            <person name="Galiana D."/>
            <person name="Bobe J."/>
            <person name="Volff J.N."/>
            <person name="Genet C."/>
            <person name="Wincker P."/>
            <person name="Jaillon O."/>
            <person name="Roest Crollius H."/>
            <person name="Guiguen Y."/>
        </authorList>
    </citation>
    <scope>NUCLEOTIDE SEQUENCE [LARGE SCALE GENOMIC DNA]</scope>
</reference>
<evidence type="ECO:0000313" key="1">
    <source>
        <dbReference type="EMBL" id="CDQ98999.1"/>
    </source>
</evidence>
<proteinExistence type="predicted"/>
<dbReference type="PaxDb" id="8022-A0A060ZBB7"/>
<name>A0A060ZBB7_ONCMY</name>
<dbReference type="AlphaFoldDB" id="A0A060ZBB7"/>
<protein>
    <recommendedName>
        <fullName evidence="3">Reverse transcriptase domain-containing protein</fullName>
    </recommendedName>
</protein>
<evidence type="ECO:0008006" key="3">
    <source>
        <dbReference type="Google" id="ProtNLM"/>
    </source>
</evidence>
<dbReference type="Proteomes" id="UP000193380">
    <property type="component" value="Unassembled WGS sequence"/>
</dbReference>
<organism evidence="1 2">
    <name type="scientific">Oncorhynchus mykiss</name>
    <name type="common">Rainbow trout</name>
    <name type="synonym">Salmo gairdneri</name>
    <dbReference type="NCBI Taxonomy" id="8022"/>
    <lineage>
        <taxon>Eukaryota</taxon>
        <taxon>Metazoa</taxon>
        <taxon>Chordata</taxon>
        <taxon>Craniata</taxon>
        <taxon>Vertebrata</taxon>
        <taxon>Euteleostomi</taxon>
        <taxon>Actinopterygii</taxon>
        <taxon>Neopterygii</taxon>
        <taxon>Teleostei</taxon>
        <taxon>Protacanthopterygii</taxon>
        <taxon>Salmoniformes</taxon>
        <taxon>Salmonidae</taxon>
        <taxon>Salmoninae</taxon>
        <taxon>Oncorhynchus</taxon>
    </lineage>
</organism>
<dbReference type="EMBL" id="FR942301">
    <property type="protein sequence ID" value="CDQ98999.1"/>
    <property type="molecule type" value="Genomic_DNA"/>
</dbReference>
<gene>
    <name evidence="1" type="ORF">GSONMT00045056001</name>
</gene>